<keyword evidence="2" id="KW-1185">Reference proteome</keyword>
<comment type="caution">
    <text evidence="1">The sequence shown here is derived from an EMBL/GenBank/DDBJ whole genome shotgun (WGS) entry which is preliminary data.</text>
</comment>
<gene>
    <name evidence="1" type="ORF">ElyMa_003675700</name>
</gene>
<reference evidence="1 2" key="1">
    <citation type="journal article" date="2021" name="Elife">
        <title>Chloroplast acquisition without the gene transfer in kleptoplastic sea slugs, Plakobranchus ocellatus.</title>
        <authorList>
            <person name="Maeda T."/>
            <person name="Takahashi S."/>
            <person name="Yoshida T."/>
            <person name="Shimamura S."/>
            <person name="Takaki Y."/>
            <person name="Nagai Y."/>
            <person name="Toyoda A."/>
            <person name="Suzuki Y."/>
            <person name="Arimoto A."/>
            <person name="Ishii H."/>
            <person name="Satoh N."/>
            <person name="Nishiyama T."/>
            <person name="Hasebe M."/>
            <person name="Maruyama T."/>
            <person name="Minagawa J."/>
            <person name="Obokata J."/>
            <person name="Shigenobu S."/>
        </authorList>
    </citation>
    <scope>NUCLEOTIDE SEQUENCE [LARGE SCALE GENOMIC DNA]</scope>
</reference>
<accession>A0AAV4EZI4</accession>
<sequence length="105" mass="11591">MREDNGLYVTCTVANSEYAPKHHILKACDENILCTKSEKFTVVYPVSNDSIRIETAEGGDKLVCHAPGVPAPVFEWASQDAVLPEQGDTLDLRMLNSSEKSFAYL</sequence>
<evidence type="ECO:0000313" key="2">
    <source>
        <dbReference type="Proteomes" id="UP000762676"/>
    </source>
</evidence>
<dbReference type="EMBL" id="BMAT01007517">
    <property type="protein sequence ID" value="GFR66105.1"/>
    <property type="molecule type" value="Genomic_DNA"/>
</dbReference>
<dbReference type="Proteomes" id="UP000762676">
    <property type="component" value="Unassembled WGS sequence"/>
</dbReference>
<name>A0AAV4EZI4_9GAST</name>
<dbReference type="AlphaFoldDB" id="A0AAV4EZI4"/>
<evidence type="ECO:0000313" key="1">
    <source>
        <dbReference type="EMBL" id="GFR66105.1"/>
    </source>
</evidence>
<evidence type="ECO:0008006" key="3">
    <source>
        <dbReference type="Google" id="ProtNLM"/>
    </source>
</evidence>
<protein>
    <recommendedName>
        <fullName evidence="3">Ig-like domain-containing protein</fullName>
    </recommendedName>
</protein>
<proteinExistence type="predicted"/>
<organism evidence="1 2">
    <name type="scientific">Elysia marginata</name>
    <dbReference type="NCBI Taxonomy" id="1093978"/>
    <lineage>
        <taxon>Eukaryota</taxon>
        <taxon>Metazoa</taxon>
        <taxon>Spiralia</taxon>
        <taxon>Lophotrochozoa</taxon>
        <taxon>Mollusca</taxon>
        <taxon>Gastropoda</taxon>
        <taxon>Heterobranchia</taxon>
        <taxon>Euthyneura</taxon>
        <taxon>Panpulmonata</taxon>
        <taxon>Sacoglossa</taxon>
        <taxon>Placobranchoidea</taxon>
        <taxon>Plakobranchidae</taxon>
        <taxon>Elysia</taxon>
    </lineage>
</organism>